<dbReference type="GeneID" id="93289766"/>
<proteinExistence type="predicted"/>
<dbReference type="RefSeq" id="WP_011254347.1">
    <property type="nucleotide sequence ID" value="NC_006814.3"/>
</dbReference>
<keyword evidence="3" id="KW-1185">Reference proteome</keyword>
<dbReference type="STRING" id="272621.LBA1129"/>
<evidence type="ECO:0000313" key="3">
    <source>
        <dbReference type="Proteomes" id="UP000006381"/>
    </source>
</evidence>
<evidence type="ECO:0000313" key="2">
    <source>
        <dbReference type="EMBL" id="AAV42973.1"/>
    </source>
</evidence>
<dbReference type="BioCyc" id="LACI272621:G1G49-1124-MONOMER"/>
<gene>
    <name evidence="2" type="ordered locus">LBA1129</name>
</gene>
<organism evidence="3">
    <name type="scientific">Lactobacillus acidophilus (strain ATCC 700396 / NCK56 / N2 / NCFM)</name>
    <dbReference type="NCBI Taxonomy" id="272621"/>
    <lineage>
        <taxon>Bacteria</taxon>
        <taxon>Bacillati</taxon>
        <taxon>Bacillota</taxon>
        <taxon>Bacilli</taxon>
        <taxon>Lactobacillales</taxon>
        <taxon>Lactobacillaceae</taxon>
        <taxon>Lactobacillus</taxon>
    </lineage>
</organism>
<dbReference type="EMBL" id="CP000033">
    <property type="protein sequence ID" value="AAV42973.1"/>
    <property type="molecule type" value="Genomic_DNA"/>
</dbReference>
<evidence type="ECO:0000259" key="1">
    <source>
        <dbReference type="PROSITE" id="PS51459"/>
    </source>
</evidence>
<dbReference type="Pfam" id="PF02661">
    <property type="entry name" value="Fic"/>
    <property type="match status" value="1"/>
</dbReference>
<name>Q5FK01_LACAC</name>
<dbReference type="Proteomes" id="UP000006381">
    <property type="component" value="Chromosome"/>
</dbReference>
<dbReference type="AlphaFoldDB" id="Q5FK01"/>
<feature type="domain" description="Fido" evidence="1">
    <location>
        <begin position="1"/>
        <end position="124"/>
    </location>
</feature>
<dbReference type="InterPro" id="IPR036597">
    <property type="entry name" value="Fido-like_dom_sf"/>
</dbReference>
<dbReference type="OrthoDB" id="9813719at2"/>
<sequence>MSFYLRHYMIEQASIDKVISIKAIQFFDCNHFNYAEEDVDHVLTTQRKKKKLDAEDYAQLMDLLNYMYPFREGNGRSTRLFLQCYAANHGQCIVVYPLTNNGLIQALNNADVHEITSLIKIEDI</sequence>
<dbReference type="GO" id="GO:0051301">
    <property type="term" value="P:cell division"/>
    <property type="evidence" value="ECO:0007669"/>
    <property type="project" value="UniProtKB-KW"/>
</dbReference>
<accession>Q5FK01</accession>
<dbReference type="PATRIC" id="fig|272621.13.peg.1075"/>
<dbReference type="KEGG" id="lac:LBA1129"/>
<dbReference type="eggNOG" id="COG2184">
    <property type="taxonomic scope" value="Bacteria"/>
</dbReference>
<keyword evidence="2" id="KW-0131">Cell cycle</keyword>
<reference evidence="2 3" key="1">
    <citation type="journal article" date="2005" name="Proc. Natl. Acad. Sci. U.S.A.">
        <title>Complete genome sequence of the probiotic lactic acid bacterium Lactobacillus acidophilus NCFM.</title>
        <authorList>
            <person name="Altermann E."/>
            <person name="Russell W.M."/>
            <person name="Azcarate-Peril M.A."/>
            <person name="Barrangou R."/>
            <person name="Buck B.L."/>
            <person name="McAuliffe O."/>
            <person name="Souther N."/>
            <person name="Dobson A."/>
            <person name="Duong T."/>
            <person name="Callanan M."/>
            <person name="Lick S."/>
            <person name="Hamrick A."/>
            <person name="Cano R."/>
            <person name="Klaenhammer T.R."/>
        </authorList>
    </citation>
    <scope>NUCLEOTIDE SEQUENCE [LARGE SCALE GENOMIC DNA]</scope>
    <source>
        <strain evidence="3">ATCC 700396 / NCK56 / N2 / NCFM</strain>
    </source>
</reference>
<dbReference type="Gene3D" id="1.10.3290.10">
    <property type="entry name" value="Fido-like domain"/>
    <property type="match status" value="1"/>
</dbReference>
<dbReference type="InterPro" id="IPR003812">
    <property type="entry name" value="Fido"/>
</dbReference>
<protein>
    <submittedName>
        <fullName evidence="2">Putative cell division protein</fullName>
    </submittedName>
</protein>
<dbReference type="SUPFAM" id="SSF140931">
    <property type="entry name" value="Fic-like"/>
    <property type="match status" value="1"/>
</dbReference>
<dbReference type="HOGENOM" id="CLU_2093637_0_0_9"/>
<keyword evidence="2" id="KW-0132">Cell division</keyword>
<dbReference type="PROSITE" id="PS51459">
    <property type="entry name" value="FIDO"/>
    <property type="match status" value="1"/>
</dbReference>